<sequence length="105" mass="11817">MAQTLWIIAGMALVTYLPRVLPLLVLSRKHIPPGLRRWLEFVPVSVLSALLVPSLLVQNGQLAFRLDNHYLLAAMPTFLVAVKFKNIFLTVFCGIVSLMIIRAYL</sequence>
<dbReference type="Proteomes" id="UP000441717">
    <property type="component" value="Unassembled WGS sequence"/>
</dbReference>
<feature type="transmembrane region" description="Helical" evidence="1">
    <location>
        <begin position="77"/>
        <end position="101"/>
    </location>
</feature>
<dbReference type="OrthoDB" id="9811308at2"/>
<name>A0A6N7IMJ4_9FIRM</name>
<protein>
    <submittedName>
        <fullName evidence="2">AzlD domain-containing protein</fullName>
    </submittedName>
</protein>
<keyword evidence="1" id="KW-0812">Transmembrane</keyword>
<reference evidence="2 3" key="1">
    <citation type="submission" date="2019-10" db="EMBL/GenBank/DDBJ databases">
        <title>Comparative genomics of sulfur disproportionating microorganisms.</title>
        <authorList>
            <person name="Ward L.M."/>
            <person name="Bertran E."/>
            <person name="Johnston D."/>
        </authorList>
    </citation>
    <scope>NUCLEOTIDE SEQUENCE [LARGE SCALE GENOMIC DNA]</scope>
    <source>
        <strain evidence="2 3">DSM 14055</strain>
    </source>
</reference>
<proteinExistence type="predicted"/>
<evidence type="ECO:0000313" key="2">
    <source>
        <dbReference type="EMBL" id="MQL51171.1"/>
    </source>
</evidence>
<feature type="transmembrane region" description="Helical" evidence="1">
    <location>
        <begin position="38"/>
        <end position="57"/>
    </location>
</feature>
<feature type="transmembrane region" description="Helical" evidence="1">
    <location>
        <begin position="6"/>
        <end position="26"/>
    </location>
</feature>
<accession>A0A6N7IMJ4</accession>
<evidence type="ECO:0000313" key="3">
    <source>
        <dbReference type="Proteomes" id="UP000441717"/>
    </source>
</evidence>
<dbReference type="AlphaFoldDB" id="A0A6N7IMJ4"/>
<dbReference type="Pfam" id="PF05437">
    <property type="entry name" value="AzlD"/>
    <property type="match status" value="1"/>
</dbReference>
<keyword evidence="1" id="KW-1133">Transmembrane helix</keyword>
<dbReference type="InterPro" id="IPR008407">
    <property type="entry name" value="Brnchd-chn_aa_trnsp_AzlD"/>
</dbReference>
<comment type="caution">
    <text evidence="2">The sequence shown here is derived from an EMBL/GenBank/DDBJ whole genome shotgun (WGS) entry which is preliminary data.</text>
</comment>
<keyword evidence="3" id="KW-1185">Reference proteome</keyword>
<organism evidence="2 3">
    <name type="scientific">Desulfofundulus thermobenzoicus</name>
    <dbReference type="NCBI Taxonomy" id="29376"/>
    <lineage>
        <taxon>Bacteria</taxon>
        <taxon>Bacillati</taxon>
        <taxon>Bacillota</taxon>
        <taxon>Clostridia</taxon>
        <taxon>Eubacteriales</taxon>
        <taxon>Peptococcaceae</taxon>
        <taxon>Desulfofundulus</taxon>
    </lineage>
</organism>
<keyword evidence="1" id="KW-0472">Membrane</keyword>
<evidence type="ECO:0000256" key="1">
    <source>
        <dbReference type="SAM" id="Phobius"/>
    </source>
</evidence>
<gene>
    <name evidence="2" type="ORF">GFC01_02605</name>
</gene>
<dbReference type="RefSeq" id="WP_152945088.1">
    <property type="nucleotide sequence ID" value="NZ_WHYR01000004.1"/>
</dbReference>
<dbReference type="EMBL" id="WHYR01000004">
    <property type="protein sequence ID" value="MQL51171.1"/>
    <property type="molecule type" value="Genomic_DNA"/>
</dbReference>